<name>A0ABW8MXB3_9BURK</name>
<dbReference type="Proteomes" id="UP001620514">
    <property type="component" value="Unassembled WGS sequence"/>
</dbReference>
<protein>
    <recommendedName>
        <fullName evidence="1">Stability determinant domain-containing protein</fullName>
    </recommendedName>
</protein>
<dbReference type="EMBL" id="JBIYDN010000049">
    <property type="protein sequence ID" value="MFK4448374.1"/>
    <property type="molecule type" value="Genomic_DNA"/>
</dbReference>
<sequence>MKVSKRGSFYGQIPIDPALTEHSSLEEAHAYDAWFHAEVRASLDEDVPNIPHDQAIAEMRERIEQRNRARNAR</sequence>
<dbReference type="Pfam" id="PF21217">
    <property type="entry name" value="PaaA2"/>
    <property type="match status" value="1"/>
</dbReference>
<dbReference type="RefSeq" id="WP_404614607.1">
    <property type="nucleotide sequence ID" value="NZ_JBIYDN010000049.1"/>
</dbReference>
<reference evidence="2 3" key="2">
    <citation type="submission" date="2024-11" db="EMBL/GenBank/DDBJ databases">
        <title>Using genomics to understand microbial adaptation to soil warming.</title>
        <authorList>
            <person name="Deangelis K.M. PhD."/>
        </authorList>
    </citation>
    <scope>NUCLEOTIDE SEQUENCE [LARGE SCALE GENOMIC DNA]</scope>
    <source>
        <strain evidence="2 3">GAS97</strain>
    </source>
</reference>
<dbReference type="InterPro" id="IPR048851">
    <property type="entry name" value="PaaA2_dom"/>
</dbReference>
<proteinExistence type="predicted"/>
<evidence type="ECO:0000259" key="1">
    <source>
        <dbReference type="Pfam" id="PF21217"/>
    </source>
</evidence>
<reference evidence="2 3" key="1">
    <citation type="submission" date="2024-10" db="EMBL/GenBank/DDBJ databases">
        <authorList>
            <person name="Deangelis K."/>
            <person name="Huntemann M."/>
            <person name="Clum A."/>
            <person name="Wang J."/>
            <person name="Palaniappan K."/>
            <person name="Ritter S."/>
            <person name="Chen I.-M."/>
            <person name="Stamatis D."/>
            <person name="Reddy T."/>
            <person name="O'Malley R."/>
            <person name="Daum C."/>
            <person name="Ng V."/>
            <person name="Ivanova N."/>
            <person name="Kyrpides N."/>
            <person name="Woyke T."/>
        </authorList>
    </citation>
    <scope>NUCLEOTIDE SEQUENCE [LARGE SCALE GENOMIC DNA]</scope>
    <source>
        <strain evidence="2 3">GAS97</strain>
    </source>
</reference>
<gene>
    <name evidence="2" type="ORF">ABH943_008418</name>
</gene>
<organism evidence="2 3">
    <name type="scientific">Caballeronia udeis</name>
    <dbReference type="NCBI Taxonomy" id="1232866"/>
    <lineage>
        <taxon>Bacteria</taxon>
        <taxon>Pseudomonadati</taxon>
        <taxon>Pseudomonadota</taxon>
        <taxon>Betaproteobacteria</taxon>
        <taxon>Burkholderiales</taxon>
        <taxon>Burkholderiaceae</taxon>
        <taxon>Caballeronia</taxon>
    </lineage>
</organism>
<keyword evidence="3" id="KW-1185">Reference proteome</keyword>
<accession>A0ABW8MXB3</accession>
<dbReference type="Gene3D" id="6.20.450.20">
    <property type="match status" value="1"/>
</dbReference>
<evidence type="ECO:0000313" key="2">
    <source>
        <dbReference type="EMBL" id="MFK4448374.1"/>
    </source>
</evidence>
<feature type="domain" description="Stability determinant" evidence="1">
    <location>
        <begin position="26"/>
        <end position="58"/>
    </location>
</feature>
<evidence type="ECO:0000313" key="3">
    <source>
        <dbReference type="Proteomes" id="UP001620514"/>
    </source>
</evidence>
<comment type="caution">
    <text evidence="2">The sequence shown here is derived from an EMBL/GenBank/DDBJ whole genome shotgun (WGS) entry which is preliminary data.</text>
</comment>